<dbReference type="AlphaFoldDB" id="A0A4R1QHH4"/>
<dbReference type="InterPro" id="IPR023772">
    <property type="entry name" value="DNA-bd_HTH_TetR-type_CS"/>
</dbReference>
<feature type="domain" description="HTH tetR-type" evidence="5">
    <location>
        <begin position="1"/>
        <end position="61"/>
    </location>
</feature>
<keyword evidence="1" id="KW-0805">Transcription regulation</keyword>
<dbReference type="GO" id="GO:0003677">
    <property type="term" value="F:DNA binding"/>
    <property type="evidence" value="ECO:0007669"/>
    <property type="project" value="UniProtKB-UniRule"/>
</dbReference>
<dbReference type="PROSITE" id="PS50977">
    <property type="entry name" value="HTH_TETR_2"/>
    <property type="match status" value="1"/>
</dbReference>
<dbReference type="SUPFAM" id="SSF46689">
    <property type="entry name" value="Homeodomain-like"/>
    <property type="match status" value="1"/>
</dbReference>
<dbReference type="PANTHER" id="PTHR43479">
    <property type="entry name" value="ACREF/ENVCD OPERON REPRESSOR-RELATED"/>
    <property type="match status" value="1"/>
</dbReference>
<organism evidence="6 7">
    <name type="scientific">Thermolongibacillus altinsuensis</name>
    <dbReference type="NCBI Taxonomy" id="575256"/>
    <lineage>
        <taxon>Bacteria</taxon>
        <taxon>Bacillati</taxon>
        <taxon>Bacillota</taxon>
        <taxon>Bacilli</taxon>
        <taxon>Bacillales</taxon>
        <taxon>Anoxybacillaceae</taxon>
        <taxon>Thermolongibacillus</taxon>
    </lineage>
</organism>
<dbReference type="InterPro" id="IPR009057">
    <property type="entry name" value="Homeodomain-like_sf"/>
</dbReference>
<evidence type="ECO:0000313" key="6">
    <source>
        <dbReference type="EMBL" id="TCL51980.1"/>
    </source>
</evidence>
<dbReference type="Proteomes" id="UP000295658">
    <property type="component" value="Unassembled WGS sequence"/>
</dbReference>
<dbReference type="FunFam" id="1.10.10.60:FF:000141">
    <property type="entry name" value="TetR family transcriptional regulator"/>
    <property type="match status" value="1"/>
</dbReference>
<keyword evidence="2 4" id="KW-0238">DNA-binding</keyword>
<sequence>MSRKEQIIEAAMKLFAQKGYHATSMQEIAEHSGLAKGSLYNYFKSKEEIALSIFRFHYERLFHQFSQIANDHTLTPREKFLKQLSLQIEAFDRHKEFVQMHMGDQAEKVSEELHALVFHIRTQIFNWYVKSMIEIYGERLRPFAVDCAIMLNGMLKEYLFYAIFEQKEIEFQRLAPFLMKRLDAIVDSLLSGETSLVIEQDDEKMFQQQIIETIEQMIEQAKEDDDLMELLFMFKQEICSEKPRKMIIEAFLLYLERTKLSEFLPALRAKLALYLK</sequence>
<evidence type="ECO:0000256" key="1">
    <source>
        <dbReference type="ARBA" id="ARBA00023015"/>
    </source>
</evidence>
<evidence type="ECO:0000256" key="2">
    <source>
        <dbReference type="ARBA" id="ARBA00023125"/>
    </source>
</evidence>
<dbReference type="GO" id="GO:0045892">
    <property type="term" value="P:negative regulation of DNA-templated transcription"/>
    <property type="evidence" value="ECO:0007669"/>
    <property type="project" value="UniProtKB-ARBA"/>
</dbReference>
<dbReference type="InterPro" id="IPR001647">
    <property type="entry name" value="HTH_TetR"/>
</dbReference>
<dbReference type="PRINTS" id="PR00455">
    <property type="entry name" value="HTHTETR"/>
</dbReference>
<dbReference type="OrthoDB" id="9812993at2"/>
<protein>
    <submittedName>
        <fullName evidence="6">TetR family transcriptional regulator</fullName>
    </submittedName>
</protein>
<keyword evidence="7" id="KW-1185">Reference proteome</keyword>
<dbReference type="PANTHER" id="PTHR43479:SF22">
    <property type="entry name" value="TRANSCRIPTIONAL REGULATOR, TETR FAMILY"/>
    <property type="match status" value="1"/>
</dbReference>
<name>A0A4R1QHH4_9BACL</name>
<gene>
    <name evidence="6" type="ORF">EDD69_103228</name>
</gene>
<evidence type="ECO:0000256" key="4">
    <source>
        <dbReference type="PROSITE-ProRule" id="PRU00335"/>
    </source>
</evidence>
<evidence type="ECO:0000256" key="3">
    <source>
        <dbReference type="ARBA" id="ARBA00023163"/>
    </source>
</evidence>
<dbReference type="EMBL" id="SLUL01000003">
    <property type="protein sequence ID" value="TCL51980.1"/>
    <property type="molecule type" value="Genomic_DNA"/>
</dbReference>
<proteinExistence type="predicted"/>
<reference evidence="6 7" key="1">
    <citation type="submission" date="2019-03" db="EMBL/GenBank/DDBJ databases">
        <title>Genomic Encyclopedia of Type Strains, Phase IV (KMG-IV): sequencing the most valuable type-strain genomes for metagenomic binning, comparative biology and taxonomic classification.</title>
        <authorList>
            <person name="Goeker M."/>
        </authorList>
    </citation>
    <scope>NUCLEOTIDE SEQUENCE [LARGE SCALE GENOMIC DNA]</scope>
    <source>
        <strain evidence="6 7">DSM 24979</strain>
    </source>
</reference>
<comment type="caution">
    <text evidence="6">The sequence shown here is derived from an EMBL/GenBank/DDBJ whole genome shotgun (WGS) entry which is preliminary data.</text>
</comment>
<evidence type="ECO:0000259" key="5">
    <source>
        <dbReference type="PROSITE" id="PS50977"/>
    </source>
</evidence>
<dbReference type="Gene3D" id="1.10.357.10">
    <property type="entry name" value="Tetracycline Repressor, domain 2"/>
    <property type="match status" value="1"/>
</dbReference>
<evidence type="ECO:0000313" key="7">
    <source>
        <dbReference type="Proteomes" id="UP000295658"/>
    </source>
</evidence>
<dbReference type="RefSeq" id="WP_132947671.1">
    <property type="nucleotide sequence ID" value="NZ_BSVG01000001.1"/>
</dbReference>
<keyword evidence="3" id="KW-0804">Transcription</keyword>
<dbReference type="InterPro" id="IPR050624">
    <property type="entry name" value="HTH-type_Tx_Regulator"/>
</dbReference>
<accession>A0A4R1QHH4</accession>
<dbReference type="Pfam" id="PF00440">
    <property type="entry name" value="TetR_N"/>
    <property type="match status" value="1"/>
</dbReference>
<dbReference type="PROSITE" id="PS01081">
    <property type="entry name" value="HTH_TETR_1"/>
    <property type="match status" value="1"/>
</dbReference>
<feature type="DNA-binding region" description="H-T-H motif" evidence="4">
    <location>
        <begin position="24"/>
        <end position="43"/>
    </location>
</feature>